<dbReference type="OMA" id="TKERSWW"/>
<name>A0A7V3ZJ43_DICTH</name>
<dbReference type="AlphaFoldDB" id="A0A7V3ZJ43"/>
<dbReference type="Pfam" id="PF09851">
    <property type="entry name" value="SHOCT"/>
    <property type="match status" value="1"/>
</dbReference>
<sequence length="189" mass="21497">MGKVGGVEILSKKVRKYLERNKRKDEEVLFCIVGQGNQSIIALEKRLLIIKPGFLAGATFGAKVSSFFYKDITGIEVNMGFVTGVIEISTPSYEATKERSWWGTKNNDDTRDIWKLSNCIPILKTDFPVFQPYLDKLRELIEQAKNPQEIKTSTQDDIATQLEKIVNLYKSGILTEEEYQKAKKKILGE</sequence>
<feature type="domain" description="SHOCT" evidence="1">
    <location>
        <begin position="160"/>
        <end position="187"/>
    </location>
</feature>
<gene>
    <name evidence="3" type="ORF">ENU78_05355</name>
</gene>
<evidence type="ECO:0000313" key="3">
    <source>
        <dbReference type="EMBL" id="HGK23858.1"/>
    </source>
</evidence>
<accession>A0A7V3ZJ43</accession>
<feature type="domain" description="YokE-like PH" evidence="2">
    <location>
        <begin position="24"/>
        <end position="93"/>
    </location>
</feature>
<dbReference type="RefSeq" id="WP_012548381.1">
    <property type="nucleotide sequence ID" value="NZ_VTFL01000006.1"/>
</dbReference>
<reference evidence="3" key="1">
    <citation type="journal article" date="2020" name="mSystems">
        <title>Genome- and Community-Level Interaction Insights into Carbon Utilization and Element Cycling Functions of Hydrothermarchaeota in Hydrothermal Sediment.</title>
        <authorList>
            <person name="Zhou Z."/>
            <person name="Liu Y."/>
            <person name="Xu W."/>
            <person name="Pan J."/>
            <person name="Luo Z.H."/>
            <person name="Li M."/>
        </authorList>
    </citation>
    <scope>NUCLEOTIDE SEQUENCE [LARGE SCALE GENOMIC DNA]</scope>
    <source>
        <strain evidence="3">SpSt-70</strain>
    </source>
</reference>
<dbReference type="Pfam" id="PF14470">
    <property type="entry name" value="bPH_3"/>
    <property type="match status" value="1"/>
</dbReference>
<comment type="caution">
    <text evidence="3">The sequence shown here is derived from an EMBL/GenBank/DDBJ whole genome shotgun (WGS) entry which is preliminary data.</text>
</comment>
<proteinExistence type="predicted"/>
<evidence type="ECO:0000259" key="2">
    <source>
        <dbReference type="Pfam" id="PF14470"/>
    </source>
</evidence>
<evidence type="ECO:0000259" key="1">
    <source>
        <dbReference type="Pfam" id="PF09851"/>
    </source>
</evidence>
<evidence type="ECO:0008006" key="4">
    <source>
        <dbReference type="Google" id="ProtNLM"/>
    </source>
</evidence>
<dbReference type="EMBL" id="DTDV01000015">
    <property type="protein sequence ID" value="HGK23858.1"/>
    <property type="molecule type" value="Genomic_DNA"/>
</dbReference>
<protein>
    <recommendedName>
        <fullName evidence="4">SHOCT domain-containing protein</fullName>
    </recommendedName>
</protein>
<organism evidence="3">
    <name type="scientific">Dictyoglomus thermophilum</name>
    <dbReference type="NCBI Taxonomy" id="14"/>
    <lineage>
        <taxon>Bacteria</taxon>
        <taxon>Pseudomonadati</taxon>
        <taxon>Dictyoglomota</taxon>
        <taxon>Dictyoglomia</taxon>
        <taxon>Dictyoglomales</taxon>
        <taxon>Dictyoglomaceae</taxon>
        <taxon>Dictyoglomus</taxon>
    </lineage>
</organism>
<dbReference type="InterPro" id="IPR018649">
    <property type="entry name" value="SHOCT"/>
</dbReference>
<dbReference type="InterPro" id="IPR039519">
    <property type="entry name" value="YokE-like_PH"/>
</dbReference>